<evidence type="ECO:0000256" key="2">
    <source>
        <dbReference type="ARBA" id="ARBA00022679"/>
    </source>
</evidence>
<dbReference type="Pfam" id="PF01075">
    <property type="entry name" value="Glyco_transf_9"/>
    <property type="match status" value="1"/>
</dbReference>
<name>A0A1M6SDM7_9AQUI</name>
<keyword evidence="2 3" id="KW-0808">Transferase</keyword>
<proteinExistence type="predicted"/>
<dbReference type="InterPro" id="IPR051199">
    <property type="entry name" value="LPS_LOS_Heptosyltrfase"/>
</dbReference>
<dbReference type="GO" id="GO:0005829">
    <property type="term" value="C:cytosol"/>
    <property type="evidence" value="ECO:0007669"/>
    <property type="project" value="TreeGrafter"/>
</dbReference>
<dbReference type="PANTHER" id="PTHR30160:SF1">
    <property type="entry name" value="LIPOPOLYSACCHARIDE 1,2-N-ACETYLGLUCOSAMINETRANSFERASE-RELATED"/>
    <property type="match status" value="1"/>
</dbReference>
<dbReference type="CDD" id="cd03789">
    <property type="entry name" value="GT9_LPS_heptosyltransferase"/>
    <property type="match status" value="1"/>
</dbReference>
<dbReference type="Proteomes" id="UP000189810">
    <property type="component" value="Chromosome I"/>
</dbReference>
<keyword evidence="1" id="KW-0328">Glycosyltransferase</keyword>
<sequence length="312" mass="35714">MKILLWQTAYLGDVVLTTPLIRTILHNLPDAELTFVGRPFIVDLLKGYPIKLLPFSKGFIESFQIIEKIKENQVAISPHVSMRTALILFFSGIPKRVGFDRSELSFLYTHRVRHRWELHEADRNLELLRPLGITRFIRRPLLYVDEEERQKVKEKFKLPQEYVVISPFSNFRLKEWSLKNWLELEKNIDLPVVVVGTKDRVEEARAFKTQWNLVGSTNLRELLAVIGASKLVVSCDSSPVHMANALGVPAITIYTSTSSRYGFYPLMGGYLEPYLPCSPCSPNPKVCKTGSYACKEAVKPNQVLEMAYRILS</sequence>
<dbReference type="InterPro" id="IPR002201">
    <property type="entry name" value="Glyco_trans_9"/>
</dbReference>
<gene>
    <name evidence="3" type="ORF">SAMN05444391_0981</name>
</gene>
<dbReference type="GO" id="GO:0008713">
    <property type="term" value="F:ADP-heptose-lipopolysaccharide heptosyltransferase activity"/>
    <property type="evidence" value="ECO:0007669"/>
    <property type="project" value="TreeGrafter"/>
</dbReference>
<dbReference type="GO" id="GO:0009244">
    <property type="term" value="P:lipopolysaccharide core region biosynthetic process"/>
    <property type="evidence" value="ECO:0007669"/>
    <property type="project" value="TreeGrafter"/>
</dbReference>
<dbReference type="SUPFAM" id="SSF53756">
    <property type="entry name" value="UDP-Glycosyltransferase/glycogen phosphorylase"/>
    <property type="match status" value="1"/>
</dbReference>
<evidence type="ECO:0000256" key="1">
    <source>
        <dbReference type="ARBA" id="ARBA00022676"/>
    </source>
</evidence>
<dbReference type="OrthoDB" id="9760688at2"/>
<dbReference type="Gene3D" id="3.40.50.2000">
    <property type="entry name" value="Glycogen Phosphorylase B"/>
    <property type="match status" value="2"/>
</dbReference>
<dbReference type="PANTHER" id="PTHR30160">
    <property type="entry name" value="TETRAACYLDISACCHARIDE 4'-KINASE-RELATED"/>
    <property type="match status" value="1"/>
</dbReference>
<dbReference type="STRING" id="381751.SAMN05444391_0981"/>
<keyword evidence="4" id="KW-1185">Reference proteome</keyword>
<reference evidence="3 4" key="1">
    <citation type="submission" date="2016-11" db="EMBL/GenBank/DDBJ databases">
        <authorList>
            <person name="Jaros S."/>
            <person name="Januszkiewicz K."/>
            <person name="Wedrychowicz H."/>
        </authorList>
    </citation>
    <scope>NUCLEOTIDE SEQUENCE [LARGE SCALE GENOMIC DNA]</scope>
    <source>
        <strain evidence="3 4">DSM 19557</strain>
    </source>
</reference>
<dbReference type="AlphaFoldDB" id="A0A1M6SDM7"/>
<dbReference type="EMBL" id="LT670846">
    <property type="protein sequence ID" value="SHK42598.1"/>
    <property type="molecule type" value="Genomic_DNA"/>
</dbReference>
<evidence type="ECO:0000313" key="4">
    <source>
        <dbReference type="Proteomes" id="UP000189810"/>
    </source>
</evidence>
<dbReference type="RefSeq" id="WP_079654106.1">
    <property type="nucleotide sequence ID" value="NZ_LT670846.1"/>
</dbReference>
<organism evidence="3 4">
    <name type="scientific">Thermocrinis minervae</name>
    <dbReference type="NCBI Taxonomy" id="381751"/>
    <lineage>
        <taxon>Bacteria</taxon>
        <taxon>Pseudomonadati</taxon>
        <taxon>Aquificota</taxon>
        <taxon>Aquificia</taxon>
        <taxon>Aquificales</taxon>
        <taxon>Aquificaceae</taxon>
        <taxon>Thermocrinis</taxon>
    </lineage>
</organism>
<evidence type="ECO:0000313" key="3">
    <source>
        <dbReference type="EMBL" id="SHK42598.1"/>
    </source>
</evidence>
<protein>
    <submittedName>
        <fullName evidence="3">Heptosyltransferase-2</fullName>
    </submittedName>
</protein>
<accession>A0A1M6SDM7</accession>